<protein>
    <recommendedName>
        <fullName evidence="4">ubiquitinyl hydrolase 1</fullName>
        <ecNumber evidence="4">3.4.19.12</ecNumber>
    </recommendedName>
</protein>
<evidence type="ECO:0000256" key="2">
    <source>
        <dbReference type="ARBA" id="ARBA00004123"/>
    </source>
</evidence>
<evidence type="ECO:0000256" key="8">
    <source>
        <dbReference type="ARBA" id="ARBA00022771"/>
    </source>
</evidence>
<dbReference type="GO" id="GO:0004843">
    <property type="term" value="F:cysteine-type deubiquitinase activity"/>
    <property type="evidence" value="ECO:0007669"/>
    <property type="project" value="UniProtKB-EC"/>
</dbReference>
<comment type="subcellular location">
    <subcellularLocation>
        <location evidence="2">Nucleus</location>
    </subcellularLocation>
</comment>
<dbReference type="Pfam" id="PF02148">
    <property type="entry name" value="zf-UBP"/>
    <property type="match status" value="1"/>
</dbReference>
<evidence type="ECO:0000256" key="11">
    <source>
        <dbReference type="ARBA" id="ARBA00023242"/>
    </source>
</evidence>
<sequence>MFAWKDKRKDAVKEEREQAEKEPEPEVKKEPTARDLELARLLKEEEERQGEPDLDFDPVWSLKRAQIEKPSRQCPYLDTIDRGALDFDFEKLCSVSLSHVNVYACMVCGKYFQGRGTNTHAYTHSLDTNHRVYLNLETLKFYCLPDNYEIIDPSLDDIKYVLKPTYTTDYIKNIDKAAKMSRAFDDTTYYPGIVGLNNIKANDYENVILHALSHVPPLRNYFLREENYAGIKRPPGDKLSLLPKRFGELIRKLWNPKAFKAHVSPHEMLQANALYIYNVPPLRNYFLREENYAGIKRPPGDKLSLLPKRFGELIRKLWNPKAFKAHVSPHEMLQASVLCSERKFQITKQGDASEFLNFLLNTLHIALNGTKKTSSSIVYRIFRGRMHEYTRKVMPVETTEEERRVLSESDQYQALNGTKKTSSSIVYRIFRGRMHEYTRKVMPVETTEEERRVLSESDQYQEKMKDLPFLYLTLDLPAAPLYRDELMQNIIPQVPLSVLLTKFNGAIEKVTSFADIISYFPMNFIFRLFVTACFGRVLLVVFRLFSSETEGIFCFPFRFAESYWGIKKC</sequence>
<evidence type="ECO:0000313" key="17">
    <source>
        <dbReference type="WBParaSite" id="ALUE_0002106701-mRNA-1"/>
    </source>
</evidence>
<dbReference type="AlphaFoldDB" id="A0A0M3IQN9"/>
<dbReference type="WBParaSite" id="ALUE_0002106701-mRNA-1">
    <property type="protein sequence ID" value="ALUE_0002106701-mRNA-1"/>
    <property type="gene ID" value="ALUE_0002106701"/>
</dbReference>
<evidence type="ECO:0000256" key="12">
    <source>
        <dbReference type="PROSITE-ProRule" id="PRU00502"/>
    </source>
</evidence>
<accession>A0A0M3IQN9</accession>
<evidence type="ECO:0000313" key="16">
    <source>
        <dbReference type="Proteomes" id="UP000036681"/>
    </source>
</evidence>
<dbReference type="SUPFAM" id="SSF57850">
    <property type="entry name" value="RING/U-box"/>
    <property type="match status" value="1"/>
</dbReference>
<organism evidence="16 17">
    <name type="scientific">Ascaris lumbricoides</name>
    <name type="common">Giant roundworm</name>
    <dbReference type="NCBI Taxonomy" id="6252"/>
    <lineage>
        <taxon>Eukaryota</taxon>
        <taxon>Metazoa</taxon>
        <taxon>Ecdysozoa</taxon>
        <taxon>Nematoda</taxon>
        <taxon>Chromadorea</taxon>
        <taxon>Rhabditida</taxon>
        <taxon>Spirurina</taxon>
        <taxon>Ascaridomorpha</taxon>
        <taxon>Ascaridoidea</taxon>
        <taxon>Ascarididae</taxon>
        <taxon>Ascaris</taxon>
    </lineage>
</organism>
<dbReference type="InterPro" id="IPR001607">
    <property type="entry name" value="Znf_UBP"/>
</dbReference>
<keyword evidence="11" id="KW-0539">Nucleus</keyword>
<evidence type="ECO:0000256" key="3">
    <source>
        <dbReference type="ARBA" id="ARBA00009085"/>
    </source>
</evidence>
<dbReference type="InterPro" id="IPR001394">
    <property type="entry name" value="Peptidase_C19_UCH"/>
</dbReference>
<dbReference type="InterPro" id="IPR028889">
    <property type="entry name" value="USP"/>
</dbReference>
<feature type="domain" description="USP" evidence="14">
    <location>
        <begin position="194"/>
        <end position="569"/>
    </location>
</feature>
<keyword evidence="7" id="KW-0747">Spliceosome</keyword>
<dbReference type="GO" id="GO:0016579">
    <property type="term" value="P:protein deubiquitination"/>
    <property type="evidence" value="ECO:0007669"/>
    <property type="project" value="InterPro"/>
</dbReference>
<evidence type="ECO:0000256" key="9">
    <source>
        <dbReference type="ARBA" id="ARBA00022833"/>
    </source>
</evidence>
<dbReference type="PROSITE" id="PS50235">
    <property type="entry name" value="USP_3"/>
    <property type="match status" value="1"/>
</dbReference>
<keyword evidence="5" id="KW-0507">mRNA processing</keyword>
<comment type="catalytic activity">
    <reaction evidence="1">
        <text>Thiol-dependent hydrolysis of ester, thioester, amide, peptide and isopeptide bonds formed by the C-terminal Gly of ubiquitin (a 76-residue protein attached to proteins as an intracellular targeting signal).</text>
        <dbReference type="EC" id="3.4.19.12"/>
    </reaction>
</comment>
<feature type="region of interest" description="Disordered" evidence="13">
    <location>
        <begin position="1"/>
        <end position="34"/>
    </location>
</feature>
<dbReference type="InterPro" id="IPR038765">
    <property type="entry name" value="Papain-like_cys_pep_sf"/>
</dbReference>
<dbReference type="FunFam" id="3.30.40.10:FF:000068">
    <property type="entry name" value="U4/U6.U5 tri-snRNP-associated protein 2"/>
    <property type="match status" value="1"/>
</dbReference>
<dbReference type="PANTHER" id="PTHR21646:SF16">
    <property type="entry name" value="U4_U6.U5 TRI-SNRNP-ASSOCIATED PROTEIN 2"/>
    <property type="match status" value="1"/>
</dbReference>
<evidence type="ECO:0000259" key="15">
    <source>
        <dbReference type="PROSITE" id="PS50271"/>
    </source>
</evidence>
<dbReference type="InterPro" id="IPR050185">
    <property type="entry name" value="Ub_carboxyl-term_hydrolase"/>
</dbReference>
<keyword evidence="10" id="KW-0508">mRNA splicing</keyword>
<keyword evidence="8 12" id="KW-0863">Zinc-finger</keyword>
<dbReference type="SMART" id="SM00290">
    <property type="entry name" value="ZnF_UBP"/>
    <property type="match status" value="1"/>
</dbReference>
<keyword evidence="6" id="KW-0479">Metal-binding</keyword>
<keyword evidence="9" id="KW-0862">Zinc</keyword>
<dbReference type="EC" id="3.4.19.12" evidence="4"/>
<evidence type="ECO:0000256" key="4">
    <source>
        <dbReference type="ARBA" id="ARBA00012759"/>
    </source>
</evidence>
<dbReference type="PROSITE" id="PS50271">
    <property type="entry name" value="ZF_UBP"/>
    <property type="match status" value="1"/>
</dbReference>
<dbReference type="GO" id="GO:0006397">
    <property type="term" value="P:mRNA processing"/>
    <property type="evidence" value="ECO:0007669"/>
    <property type="project" value="UniProtKB-KW"/>
</dbReference>
<dbReference type="Gene3D" id="3.90.70.10">
    <property type="entry name" value="Cysteine proteinases"/>
    <property type="match status" value="3"/>
</dbReference>
<reference evidence="17" key="1">
    <citation type="submission" date="2017-02" db="UniProtKB">
        <authorList>
            <consortium name="WormBaseParasite"/>
        </authorList>
    </citation>
    <scope>IDENTIFICATION</scope>
</reference>
<evidence type="ECO:0000256" key="7">
    <source>
        <dbReference type="ARBA" id="ARBA00022728"/>
    </source>
</evidence>
<dbReference type="InterPro" id="IPR013083">
    <property type="entry name" value="Znf_RING/FYVE/PHD"/>
</dbReference>
<feature type="domain" description="UBP-type" evidence="15">
    <location>
        <begin position="72"/>
        <end position="169"/>
    </location>
</feature>
<evidence type="ECO:0000259" key="14">
    <source>
        <dbReference type="PROSITE" id="PS50235"/>
    </source>
</evidence>
<evidence type="ECO:0000256" key="1">
    <source>
        <dbReference type="ARBA" id="ARBA00000707"/>
    </source>
</evidence>
<evidence type="ECO:0000256" key="10">
    <source>
        <dbReference type="ARBA" id="ARBA00023187"/>
    </source>
</evidence>
<dbReference type="GO" id="GO:0005681">
    <property type="term" value="C:spliceosomal complex"/>
    <property type="evidence" value="ECO:0007669"/>
    <property type="project" value="UniProtKB-KW"/>
</dbReference>
<dbReference type="Gene3D" id="3.30.40.10">
    <property type="entry name" value="Zinc/RING finger domain, C3HC4 (zinc finger)"/>
    <property type="match status" value="1"/>
</dbReference>
<keyword evidence="16" id="KW-1185">Reference proteome</keyword>
<proteinExistence type="inferred from homology"/>
<dbReference type="SUPFAM" id="SSF54001">
    <property type="entry name" value="Cysteine proteinases"/>
    <property type="match status" value="2"/>
</dbReference>
<evidence type="ECO:0000256" key="6">
    <source>
        <dbReference type="ARBA" id="ARBA00022723"/>
    </source>
</evidence>
<dbReference type="PANTHER" id="PTHR21646">
    <property type="entry name" value="UBIQUITIN CARBOXYL-TERMINAL HYDROLASE"/>
    <property type="match status" value="1"/>
</dbReference>
<dbReference type="GO" id="GO:0008270">
    <property type="term" value="F:zinc ion binding"/>
    <property type="evidence" value="ECO:0007669"/>
    <property type="project" value="UniProtKB-KW"/>
</dbReference>
<name>A0A0M3IQN9_ASCLU</name>
<evidence type="ECO:0000256" key="5">
    <source>
        <dbReference type="ARBA" id="ARBA00022664"/>
    </source>
</evidence>
<dbReference type="Proteomes" id="UP000036681">
    <property type="component" value="Unplaced"/>
</dbReference>
<comment type="similarity">
    <text evidence="3">Belongs to the peptidase C19 family.</text>
</comment>
<dbReference type="GO" id="GO:0008380">
    <property type="term" value="P:RNA splicing"/>
    <property type="evidence" value="ECO:0007669"/>
    <property type="project" value="UniProtKB-KW"/>
</dbReference>
<evidence type="ECO:0000256" key="13">
    <source>
        <dbReference type="SAM" id="MobiDB-lite"/>
    </source>
</evidence>
<dbReference type="Pfam" id="PF00443">
    <property type="entry name" value="UCH"/>
    <property type="match status" value="2"/>
</dbReference>